<protein>
    <submittedName>
        <fullName evidence="2">Uncharacterized protein</fullName>
    </submittedName>
</protein>
<organism evidence="2 3">
    <name type="scientific">Streptomyces tunisiensis</name>
    <dbReference type="NCBI Taxonomy" id="948699"/>
    <lineage>
        <taxon>Bacteria</taxon>
        <taxon>Bacillati</taxon>
        <taxon>Actinomycetota</taxon>
        <taxon>Actinomycetes</taxon>
        <taxon>Kitasatosporales</taxon>
        <taxon>Streptomycetaceae</taxon>
        <taxon>Streptomyces</taxon>
    </lineage>
</organism>
<keyword evidence="3" id="KW-1185">Reference proteome</keyword>
<proteinExistence type="predicted"/>
<dbReference type="Proteomes" id="UP001501845">
    <property type="component" value="Unassembled WGS sequence"/>
</dbReference>
<accession>A0ABP7YRA3</accession>
<evidence type="ECO:0000313" key="2">
    <source>
        <dbReference type="EMBL" id="GAA4139210.1"/>
    </source>
</evidence>
<sequence length="134" mass="13873">MPVEGSLLQPLDGADEEQFLGDGSTVGPHEIDLDVIGTGPVTAHHASRGQPAVGEHPRQGFPDQGFDGPPPPAGPVLPDAGQGQVAASPLDLVHGRAEQMQPEPQIGIGHPIAAVLRGAQCHRQLPGDDPLSRY</sequence>
<comment type="caution">
    <text evidence="2">The sequence shown here is derived from an EMBL/GenBank/DDBJ whole genome shotgun (WGS) entry which is preliminary data.</text>
</comment>
<name>A0ABP7YRA3_9ACTN</name>
<feature type="region of interest" description="Disordered" evidence="1">
    <location>
        <begin position="1"/>
        <end position="88"/>
    </location>
</feature>
<reference evidence="3" key="1">
    <citation type="journal article" date="2019" name="Int. J. Syst. Evol. Microbiol.">
        <title>The Global Catalogue of Microorganisms (GCM) 10K type strain sequencing project: providing services to taxonomists for standard genome sequencing and annotation.</title>
        <authorList>
            <consortium name="The Broad Institute Genomics Platform"/>
            <consortium name="The Broad Institute Genome Sequencing Center for Infectious Disease"/>
            <person name="Wu L."/>
            <person name="Ma J."/>
        </authorList>
    </citation>
    <scope>NUCLEOTIDE SEQUENCE [LARGE SCALE GENOMIC DNA]</scope>
    <source>
        <strain evidence="3">JCM 17589</strain>
    </source>
</reference>
<gene>
    <name evidence="2" type="ORF">GCM10022285_37160</name>
</gene>
<evidence type="ECO:0000256" key="1">
    <source>
        <dbReference type="SAM" id="MobiDB-lite"/>
    </source>
</evidence>
<dbReference type="EMBL" id="BAABBU010000016">
    <property type="protein sequence ID" value="GAA4139210.1"/>
    <property type="molecule type" value="Genomic_DNA"/>
</dbReference>
<evidence type="ECO:0000313" key="3">
    <source>
        <dbReference type="Proteomes" id="UP001501845"/>
    </source>
</evidence>